<dbReference type="Pfam" id="PF00505">
    <property type="entry name" value="HMG_box"/>
    <property type="match status" value="1"/>
</dbReference>
<sequence>MQPRYVNDEVEGTLPDVSMTFVRCEEQKNVHVFIPEAFDLDLVTTIAENFSRKVQQPVRVFHDEVLQKFRLCPIPEGSTVNTSSYGVFYFLCDKTEPRSEISGNDECETNRISRPRNSWILYRQFFAGEFARCYPGITASELSTLISTKWKSELPHEKKFWHDLAEQEKLNHRQRHPDYKYRIRKPQPKKRKAKQTGINVAFERE</sequence>
<feature type="region of interest" description="Disordered" evidence="4">
    <location>
        <begin position="169"/>
        <end position="205"/>
    </location>
</feature>
<dbReference type="CDD" id="cd01389">
    <property type="entry name" value="HMG-box_ROX1-like"/>
    <property type="match status" value="1"/>
</dbReference>
<dbReference type="PROSITE" id="PS50118">
    <property type="entry name" value="HMG_BOX_2"/>
    <property type="match status" value="1"/>
</dbReference>
<feature type="domain" description="HMG box" evidence="5">
    <location>
        <begin position="112"/>
        <end position="180"/>
    </location>
</feature>
<dbReference type="GO" id="GO:0030154">
    <property type="term" value="P:cell differentiation"/>
    <property type="evidence" value="ECO:0007669"/>
    <property type="project" value="TreeGrafter"/>
</dbReference>
<dbReference type="GO" id="GO:0001228">
    <property type="term" value="F:DNA-binding transcription activator activity, RNA polymerase II-specific"/>
    <property type="evidence" value="ECO:0007669"/>
    <property type="project" value="TreeGrafter"/>
</dbReference>
<feature type="compositionally biased region" description="Basic and acidic residues" evidence="4">
    <location>
        <begin position="169"/>
        <end position="181"/>
    </location>
</feature>
<dbReference type="GO" id="GO:0000978">
    <property type="term" value="F:RNA polymerase II cis-regulatory region sequence-specific DNA binding"/>
    <property type="evidence" value="ECO:0007669"/>
    <property type="project" value="TreeGrafter"/>
</dbReference>
<keyword evidence="1 3" id="KW-0238">DNA-binding</keyword>
<reference evidence="6" key="1">
    <citation type="submission" date="2017-02" db="EMBL/GenBank/DDBJ databases">
        <title>Direct repeat-mediated elimination of the MAT1-2 locus is responsible for unidirectional mating-type switching in Chromocrea spinulosa.</title>
        <authorList>
            <person name="Yun S.-H."/>
        </authorList>
    </citation>
    <scope>NUCLEOTIDE SEQUENCE</scope>
    <source>
        <strain evidence="7">Cs23</strain>
        <strain evidence="6">Cs27</strain>
    </source>
</reference>
<evidence type="ECO:0000313" key="7">
    <source>
        <dbReference type="EMBL" id="AST15026.1"/>
    </source>
</evidence>
<dbReference type="EMBL" id="KY624604">
    <property type="protein sequence ID" value="AST15026.1"/>
    <property type="molecule type" value="Genomic_DNA"/>
</dbReference>
<organism evidence="6">
    <name type="scientific">Trichoderma spinulosum</name>
    <name type="common">Hypocrea spinulosa</name>
    <dbReference type="NCBI Taxonomy" id="1491020"/>
    <lineage>
        <taxon>Eukaryota</taxon>
        <taxon>Fungi</taxon>
        <taxon>Dikarya</taxon>
        <taxon>Ascomycota</taxon>
        <taxon>Pezizomycotina</taxon>
        <taxon>Sordariomycetes</taxon>
        <taxon>Hypocreomycetidae</taxon>
        <taxon>Hypocreales</taxon>
        <taxon>Hypocreaceae</taxon>
        <taxon>Trichoderma</taxon>
    </lineage>
</organism>
<keyword evidence="2" id="KW-0804">Transcription</keyword>
<dbReference type="InterPro" id="IPR050140">
    <property type="entry name" value="SRY-related_HMG-box_TF-like"/>
</dbReference>
<evidence type="ECO:0000256" key="2">
    <source>
        <dbReference type="ARBA" id="ARBA00023163"/>
    </source>
</evidence>
<accession>A0A223FZ62</accession>
<feature type="DNA-binding region" description="HMG box" evidence="3">
    <location>
        <begin position="112"/>
        <end position="180"/>
    </location>
</feature>
<keyword evidence="3" id="KW-0539">Nucleus</keyword>
<dbReference type="Gene3D" id="1.10.30.10">
    <property type="entry name" value="High mobility group box domain"/>
    <property type="match status" value="1"/>
</dbReference>
<dbReference type="GO" id="GO:0000122">
    <property type="term" value="P:negative regulation of transcription by RNA polymerase II"/>
    <property type="evidence" value="ECO:0007669"/>
    <property type="project" value="TreeGrafter"/>
</dbReference>
<dbReference type="PANTHER" id="PTHR10270:SF161">
    <property type="entry name" value="SEX-DETERMINING REGION Y PROTEIN"/>
    <property type="match status" value="1"/>
</dbReference>
<evidence type="ECO:0000313" key="6">
    <source>
        <dbReference type="EMBL" id="AST15017.1"/>
    </source>
</evidence>
<feature type="compositionally biased region" description="Basic residues" evidence="4">
    <location>
        <begin position="182"/>
        <end position="194"/>
    </location>
</feature>
<dbReference type="GO" id="GO:0005634">
    <property type="term" value="C:nucleus"/>
    <property type="evidence" value="ECO:0007669"/>
    <property type="project" value="UniProtKB-UniRule"/>
</dbReference>
<dbReference type="SUPFAM" id="SSF47095">
    <property type="entry name" value="HMG-box"/>
    <property type="match status" value="1"/>
</dbReference>
<dbReference type="InterPro" id="IPR009071">
    <property type="entry name" value="HMG_box_dom"/>
</dbReference>
<protein>
    <submittedName>
        <fullName evidence="6">Mat1-1-3</fullName>
    </submittedName>
</protein>
<evidence type="ECO:0000256" key="4">
    <source>
        <dbReference type="SAM" id="MobiDB-lite"/>
    </source>
</evidence>
<evidence type="ECO:0000256" key="3">
    <source>
        <dbReference type="PROSITE-ProRule" id="PRU00267"/>
    </source>
</evidence>
<dbReference type="SMART" id="SM00398">
    <property type="entry name" value="HMG"/>
    <property type="match status" value="1"/>
</dbReference>
<dbReference type="AlphaFoldDB" id="A0A223FZ62"/>
<name>A0A223FZ62_TRISN</name>
<proteinExistence type="predicted"/>
<dbReference type="EMBL" id="KY624603">
    <property type="protein sequence ID" value="AST15017.1"/>
    <property type="molecule type" value="Genomic_DNA"/>
</dbReference>
<evidence type="ECO:0000259" key="5">
    <source>
        <dbReference type="PROSITE" id="PS50118"/>
    </source>
</evidence>
<evidence type="ECO:0000256" key="1">
    <source>
        <dbReference type="ARBA" id="ARBA00023125"/>
    </source>
</evidence>
<dbReference type="InterPro" id="IPR036910">
    <property type="entry name" value="HMG_box_dom_sf"/>
</dbReference>
<dbReference type="PANTHER" id="PTHR10270">
    <property type="entry name" value="SOX TRANSCRIPTION FACTOR"/>
    <property type="match status" value="1"/>
</dbReference>